<dbReference type="AlphaFoldDB" id="A0A0E9SG67"/>
<accession>A0A0E9SG67</accession>
<protein>
    <submittedName>
        <fullName evidence="1">Uncharacterized protein</fullName>
    </submittedName>
</protein>
<sequence>MYILKTSAMKKYLPLPDFLYSIFVTLDGFRSLVQNVILDRGNLSELKIHF</sequence>
<name>A0A0E9SG67_ANGAN</name>
<organism evidence="1">
    <name type="scientific">Anguilla anguilla</name>
    <name type="common">European freshwater eel</name>
    <name type="synonym">Muraena anguilla</name>
    <dbReference type="NCBI Taxonomy" id="7936"/>
    <lineage>
        <taxon>Eukaryota</taxon>
        <taxon>Metazoa</taxon>
        <taxon>Chordata</taxon>
        <taxon>Craniata</taxon>
        <taxon>Vertebrata</taxon>
        <taxon>Euteleostomi</taxon>
        <taxon>Actinopterygii</taxon>
        <taxon>Neopterygii</taxon>
        <taxon>Teleostei</taxon>
        <taxon>Anguilliformes</taxon>
        <taxon>Anguillidae</taxon>
        <taxon>Anguilla</taxon>
    </lineage>
</organism>
<evidence type="ECO:0000313" key="1">
    <source>
        <dbReference type="EMBL" id="JAH40271.1"/>
    </source>
</evidence>
<reference evidence="1" key="2">
    <citation type="journal article" date="2015" name="Fish Shellfish Immunol.">
        <title>Early steps in the European eel (Anguilla anguilla)-Vibrio vulnificus interaction in the gills: Role of the RtxA13 toxin.</title>
        <authorList>
            <person name="Callol A."/>
            <person name="Pajuelo D."/>
            <person name="Ebbesson L."/>
            <person name="Teles M."/>
            <person name="MacKenzie S."/>
            <person name="Amaro C."/>
        </authorList>
    </citation>
    <scope>NUCLEOTIDE SEQUENCE</scope>
</reference>
<dbReference type="EMBL" id="GBXM01068306">
    <property type="protein sequence ID" value="JAH40271.1"/>
    <property type="molecule type" value="Transcribed_RNA"/>
</dbReference>
<proteinExistence type="predicted"/>
<reference evidence="1" key="1">
    <citation type="submission" date="2014-11" db="EMBL/GenBank/DDBJ databases">
        <authorList>
            <person name="Amaro Gonzalez C."/>
        </authorList>
    </citation>
    <scope>NUCLEOTIDE SEQUENCE</scope>
</reference>